<feature type="compositionally biased region" description="Acidic residues" evidence="1">
    <location>
        <begin position="27"/>
        <end position="43"/>
    </location>
</feature>
<reference evidence="2" key="1">
    <citation type="submission" date="2023-04" db="EMBL/GenBank/DDBJ databases">
        <title>Phytophthora fragariaefolia NBRC 109709.</title>
        <authorList>
            <person name="Ichikawa N."/>
            <person name="Sato H."/>
            <person name="Tonouchi N."/>
        </authorList>
    </citation>
    <scope>NUCLEOTIDE SEQUENCE</scope>
    <source>
        <strain evidence="2">NBRC 109709</strain>
    </source>
</reference>
<proteinExistence type="predicted"/>
<dbReference type="EMBL" id="BSXT01000514">
    <property type="protein sequence ID" value="GMF29029.1"/>
    <property type="molecule type" value="Genomic_DNA"/>
</dbReference>
<feature type="region of interest" description="Disordered" evidence="1">
    <location>
        <begin position="197"/>
        <end position="249"/>
    </location>
</feature>
<feature type="compositionally biased region" description="Low complexity" evidence="1">
    <location>
        <begin position="136"/>
        <end position="145"/>
    </location>
</feature>
<dbReference type="Proteomes" id="UP001165121">
    <property type="component" value="Unassembled WGS sequence"/>
</dbReference>
<keyword evidence="3" id="KW-1185">Reference proteome</keyword>
<feature type="compositionally biased region" description="Basic and acidic residues" evidence="1">
    <location>
        <begin position="120"/>
        <end position="130"/>
    </location>
</feature>
<evidence type="ECO:0000313" key="3">
    <source>
        <dbReference type="Proteomes" id="UP001165121"/>
    </source>
</evidence>
<feature type="compositionally biased region" description="Low complexity" evidence="1">
    <location>
        <begin position="233"/>
        <end position="249"/>
    </location>
</feature>
<comment type="caution">
    <text evidence="2">The sequence shown here is derived from an EMBL/GenBank/DDBJ whole genome shotgun (WGS) entry which is preliminary data.</text>
</comment>
<accession>A0A9W6UBB0</accession>
<dbReference type="OrthoDB" id="117862at2759"/>
<feature type="region of interest" description="Disordered" evidence="1">
    <location>
        <begin position="116"/>
        <end position="184"/>
    </location>
</feature>
<feature type="compositionally biased region" description="Basic and acidic residues" evidence="1">
    <location>
        <begin position="153"/>
        <end position="166"/>
    </location>
</feature>
<feature type="region of interest" description="Disordered" evidence="1">
    <location>
        <begin position="1"/>
        <end position="65"/>
    </location>
</feature>
<sequence>MSLVQSRRGLDYEPKPGYFIGRNVGGDETDDVSSDGMGEEESAGESLSRSGERNQDSDKEEDDAKEAVKMTRLMAVASFKLGIKLQGTQNYEEWSLRIQMAMLTLNYNRIVLGDEQEADSSGRGRGERGQGRGGARARSSSTPSTRPKKKAKKGECFRCGSKEHFVRGGPQPAGGVDGDERGARGSDVASLNVMLTPRVSGNPHTEGGPAVGASGSTGGDVHLQEGEGLGPNARASGASGSSSAESHNGGELTLQHNAAAATAEVEGVLLSARSDCVRACDKGSGPSDAPEPSSELRTFTVRSGPVMLGIRVIRLSGYLTLGIRLTCALICCRLCTTGSTVKANAHMVLGVQKTAKVASSAAMGLLHNRLNHAGMEGMRRLAKHYDVGFKLNGVNFNLTTVFRVEW</sequence>
<evidence type="ECO:0000313" key="2">
    <source>
        <dbReference type="EMBL" id="GMF29029.1"/>
    </source>
</evidence>
<organism evidence="2 3">
    <name type="scientific">Phytophthora fragariaefolia</name>
    <dbReference type="NCBI Taxonomy" id="1490495"/>
    <lineage>
        <taxon>Eukaryota</taxon>
        <taxon>Sar</taxon>
        <taxon>Stramenopiles</taxon>
        <taxon>Oomycota</taxon>
        <taxon>Peronosporomycetes</taxon>
        <taxon>Peronosporales</taxon>
        <taxon>Peronosporaceae</taxon>
        <taxon>Phytophthora</taxon>
    </lineage>
</organism>
<protein>
    <submittedName>
        <fullName evidence="2">Unnamed protein product</fullName>
    </submittedName>
</protein>
<evidence type="ECO:0000256" key="1">
    <source>
        <dbReference type="SAM" id="MobiDB-lite"/>
    </source>
</evidence>
<name>A0A9W6UBB0_9STRA</name>
<dbReference type="AlphaFoldDB" id="A0A9W6UBB0"/>
<gene>
    <name evidence="2" type="ORF">Pfra01_000613100</name>
</gene>